<keyword evidence="4" id="KW-0479">Metal-binding</keyword>
<dbReference type="AlphaFoldDB" id="A0A3B8W8Z1"/>
<dbReference type="EMBL" id="DLYI01000012">
    <property type="protein sequence ID" value="HAC26404.1"/>
    <property type="molecule type" value="Genomic_DNA"/>
</dbReference>
<evidence type="ECO:0000256" key="3">
    <source>
        <dbReference type="ARBA" id="ARBA00022617"/>
    </source>
</evidence>
<evidence type="ECO:0000313" key="8">
    <source>
        <dbReference type="Proteomes" id="UP000261325"/>
    </source>
</evidence>
<name>A0A3B8W8Z1_MARNT</name>
<gene>
    <name evidence="7" type="ORF">DCF82_01055</name>
</gene>
<comment type="caution">
    <text evidence="7">The sequence shown here is derived from an EMBL/GenBank/DDBJ whole genome shotgun (WGS) entry which is preliminary data.</text>
</comment>
<comment type="cofactor">
    <cofactor evidence="1">
        <name>heme b</name>
        <dbReference type="ChEBI" id="CHEBI:60344"/>
    </cofactor>
</comment>
<reference evidence="7 8" key="1">
    <citation type="journal article" date="2018" name="Nat. Biotechnol.">
        <title>A standardized bacterial taxonomy based on genome phylogeny substantially revises the tree of life.</title>
        <authorList>
            <person name="Parks D.H."/>
            <person name="Chuvochina M."/>
            <person name="Waite D.W."/>
            <person name="Rinke C."/>
            <person name="Skarshewski A."/>
            <person name="Chaumeil P.A."/>
            <person name="Hugenholtz P."/>
        </authorList>
    </citation>
    <scope>NUCLEOTIDE SEQUENCE [LARGE SCALE GENOMIC DNA]</scope>
    <source>
        <strain evidence="7">UBA9049</strain>
    </source>
</reference>
<dbReference type="GO" id="GO:0046872">
    <property type="term" value="F:metal ion binding"/>
    <property type="evidence" value="ECO:0007669"/>
    <property type="project" value="UniProtKB-KW"/>
</dbReference>
<proteinExistence type="predicted"/>
<dbReference type="GO" id="GO:0020037">
    <property type="term" value="F:heme binding"/>
    <property type="evidence" value="ECO:0007669"/>
    <property type="project" value="InterPro"/>
</dbReference>
<keyword evidence="6" id="KW-0408">Iron</keyword>
<dbReference type="PANTHER" id="PTHR30555">
    <property type="entry name" value="HYDROPEROXIDASE I, BIFUNCTIONAL CATALASE-PEROXIDASE"/>
    <property type="match status" value="1"/>
</dbReference>
<evidence type="ECO:0000256" key="1">
    <source>
        <dbReference type="ARBA" id="ARBA00001970"/>
    </source>
</evidence>
<evidence type="ECO:0000256" key="2">
    <source>
        <dbReference type="ARBA" id="ARBA00022559"/>
    </source>
</evidence>
<keyword evidence="3" id="KW-0349">Heme</keyword>
<accession>A0A3B8W8Z1</accession>
<evidence type="ECO:0000256" key="5">
    <source>
        <dbReference type="ARBA" id="ARBA00023002"/>
    </source>
</evidence>
<dbReference type="InterPro" id="IPR010255">
    <property type="entry name" value="Haem_peroxidase_sf"/>
</dbReference>
<dbReference type="SUPFAM" id="SSF48113">
    <property type="entry name" value="Heme-dependent peroxidases"/>
    <property type="match status" value="1"/>
</dbReference>
<dbReference type="GO" id="GO:0004096">
    <property type="term" value="F:catalase activity"/>
    <property type="evidence" value="ECO:0007669"/>
    <property type="project" value="InterPro"/>
</dbReference>
<dbReference type="GO" id="GO:0005829">
    <property type="term" value="C:cytosol"/>
    <property type="evidence" value="ECO:0007669"/>
    <property type="project" value="TreeGrafter"/>
</dbReference>
<dbReference type="PANTHER" id="PTHR30555:SF0">
    <property type="entry name" value="CATALASE-PEROXIDASE"/>
    <property type="match status" value="1"/>
</dbReference>
<evidence type="ECO:0000313" key="7">
    <source>
        <dbReference type="EMBL" id="HAC26404.1"/>
    </source>
</evidence>
<dbReference type="InterPro" id="IPR000763">
    <property type="entry name" value="Catalase_peroxidase"/>
</dbReference>
<sequence>ASVKTEDLLIDRASLLGLSIPEMVVLVGGMRALGAVSEHAKHGHSIGVLTDRPGQLTNDFFV</sequence>
<protein>
    <submittedName>
        <fullName evidence="7">Uncharacterized protein</fullName>
    </submittedName>
</protein>
<feature type="non-terminal residue" evidence="7">
    <location>
        <position position="1"/>
    </location>
</feature>
<dbReference type="Gene3D" id="1.10.420.10">
    <property type="entry name" value="Peroxidase, domain 2"/>
    <property type="match status" value="1"/>
</dbReference>
<evidence type="ECO:0000256" key="4">
    <source>
        <dbReference type="ARBA" id="ARBA00022723"/>
    </source>
</evidence>
<keyword evidence="2" id="KW-0575">Peroxidase</keyword>
<organism evidence="7 8">
    <name type="scientific">Marinobacter nauticus</name>
    <name type="common">Marinobacter hydrocarbonoclasticus</name>
    <name type="synonym">Marinobacter aquaeolei</name>
    <dbReference type="NCBI Taxonomy" id="2743"/>
    <lineage>
        <taxon>Bacteria</taxon>
        <taxon>Pseudomonadati</taxon>
        <taxon>Pseudomonadota</taxon>
        <taxon>Gammaproteobacteria</taxon>
        <taxon>Pseudomonadales</taxon>
        <taxon>Marinobacteraceae</taxon>
        <taxon>Marinobacter</taxon>
    </lineage>
</organism>
<dbReference type="GO" id="GO:0042744">
    <property type="term" value="P:hydrogen peroxide catabolic process"/>
    <property type="evidence" value="ECO:0007669"/>
    <property type="project" value="TreeGrafter"/>
</dbReference>
<feature type="non-terminal residue" evidence="7">
    <location>
        <position position="62"/>
    </location>
</feature>
<dbReference type="Proteomes" id="UP000261325">
    <property type="component" value="Unassembled WGS sequence"/>
</dbReference>
<dbReference type="GO" id="GO:0070301">
    <property type="term" value="P:cellular response to hydrogen peroxide"/>
    <property type="evidence" value="ECO:0007669"/>
    <property type="project" value="TreeGrafter"/>
</dbReference>
<evidence type="ECO:0000256" key="6">
    <source>
        <dbReference type="ARBA" id="ARBA00023004"/>
    </source>
</evidence>
<keyword evidence="5" id="KW-0560">Oxidoreductase</keyword>